<dbReference type="EMBL" id="QXFV01000126">
    <property type="protein sequence ID" value="KAE9049356.1"/>
    <property type="molecule type" value="Genomic_DNA"/>
</dbReference>
<dbReference type="EMBL" id="QXFT01000126">
    <property type="protein sequence ID" value="KAE9354042.1"/>
    <property type="molecule type" value="Genomic_DNA"/>
</dbReference>
<organism evidence="4 6">
    <name type="scientific">Phytophthora rubi</name>
    <dbReference type="NCBI Taxonomy" id="129364"/>
    <lineage>
        <taxon>Eukaryota</taxon>
        <taxon>Sar</taxon>
        <taxon>Stramenopiles</taxon>
        <taxon>Oomycota</taxon>
        <taxon>Peronosporomycetes</taxon>
        <taxon>Peronosporales</taxon>
        <taxon>Peronosporaceae</taxon>
        <taxon>Phytophthora</taxon>
    </lineage>
</organism>
<feature type="compositionally biased region" description="Polar residues" evidence="1">
    <location>
        <begin position="28"/>
        <end position="39"/>
    </location>
</feature>
<evidence type="ECO:0000313" key="3">
    <source>
        <dbReference type="EMBL" id="KAE9049356.1"/>
    </source>
</evidence>
<accession>A0A6A4FYD0</accession>
<evidence type="ECO:0000313" key="6">
    <source>
        <dbReference type="Proteomes" id="UP000434957"/>
    </source>
</evidence>
<dbReference type="EMBL" id="QXFU01000127">
    <property type="protein sequence ID" value="KAE9043244.1"/>
    <property type="molecule type" value="Genomic_DNA"/>
</dbReference>
<feature type="compositionally biased region" description="Basic and acidic residues" evidence="1">
    <location>
        <begin position="207"/>
        <end position="226"/>
    </location>
</feature>
<dbReference type="Proteomes" id="UP000435112">
    <property type="component" value="Unassembled WGS sequence"/>
</dbReference>
<dbReference type="Proteomes" id="UP000429607">
    <property type="component" value="Unassembled WGS sequence"/>
</dbReference>
<evidence type="ECO:0000313" key="5">
    <source>
        <dbReference type="Proteomes" id="UP000429607"/>
    </source>
</evidence>
<feature type="compositionally biased region" description="Polar residues" evidence="1">
    <location>
        <begin position="104"/>
        <end position="116"/>
    </location>
</feature>
<feature type="region of interest" description="Disordered" evidence="1">
    <location>
        <begin position="104"/>
        <end position="123"/>
    </location>
</feature>
<dbReference type="Proteomes" id="UP000434957">
    <property type="component" value="Unassembled WGS sequence"/>
</dbReference>
<sequence length="459" mass="50194">MNVWTLDDESVASRLRVKKACFADEVEVSSTSGWGADSQSQRRKQRGKVEFLVDERQASDEEEDQDDICKGIDATAAIELANAKANEIISADIVQSVECGAETTQMVNSTQEPQLQQEKKSGNLAASSQEIMVHHLVREFLLMHCHENVVKILDQERPMPLLGDEEIEQLDQRFAGTKANSTAAHSLLERYLVCSNEAKIRARVARSAKDRSASAEKKTRTKEQSSSRRKPALNVITSNLDQDANTIGNATLLNSQVSGDYNRLNHPGSTPHHQPHGIVIGEPGSTPMARAKDLCAMGYEDIDEEGNRLSSDQPPEVDQPGDNADQLSEYALRKRASRPGPKHVQLGNPGCTPTKEYIFFRETPPSFVTETIEEAVEVFEKLGSDPEFVNQAAVVERYIELQSSEVSKYSVGQAVNGLGAQSNISGVVSKIYGSRLCGTAGPGTIIIDTCPEETLVNNA</sequence>
<evidence type="ECO:0000313" key="7">
    <source>
        <dbReference type="Proteomes" id="UP000435112"/>
    </source>
</evidence>
<protein>
    <submittedName>
        <fullName evidence="4">Uncharacterized protein</fullName>
    </submittedName>
</protein>
<name>A0A6A4FYD0_9STRA</name>
<comment type="caution">
    <text evidence="4">The sequence shown here is derived from an EMBL/GenBank/DDBJ whole genome shotgun (WGS) entry which is preliminary data.</text>
</comment>
<evidence type="ECO:0000313" key="2">
    <source>
        <dbReference type="EMBL" id="KAE9043244.1"/>
    </source>
</evidence>
<feature type="region of interest" description="Disordered" evidence="1">
    <location>
        <begin position="28"/>
        <end position="48"/>
    </location>
</feature>
<gene>
    <name evidence="3" type="ORF">PR001_g3372</name>
    <name evidence="2" type="ORF">PR002_g3438</name>
    <name evidence="4" type="ORF">PR003_g3571</name>
</gene>
<feature type="region of interest" description="Disordered" evidence="1">
    <location>
        <begin position="205"/>
        <end position="235"/>
    </location>
</feature>
<evidence type="ECO:0000313" key="4">
    <source>
        <dbReference type="EMBL" id="KAE9354042.1"/>
    </source>
</evidence>
<reference evidence="4 6" key="1">
    <citation type="submission" date="2018-08" db="EMBL/GenBank/DDBJ databases">
        <title>Genomic investigation of the strawberry pathogen Phytophthora fragariae indicates pathogenicity is determined by transcriptional variation in three key races.</title>
        <authorList>
            <person name="Adams T.M."/>
            <person name="Armitage A.D."/>
            <person name="Sobczyk M.K."/>
            <person name="Bates H.J."/>
            <person name="Dunwell J.M."/>
            <person name="Nellist C.F."/>
            <person name="Harrison R.J."/>
        </authorList>
    </citation>
    <scope>NUCLEOTIDE SEQUENCE [LARGE SCALE GENOMIC DNA]</scope>
    <source>
        <strain evidence="3 5">SCRP249</strain>
        <strain evidence="2 7">SCRP324</strain>
        <strain evidence="4 6">SCRP333</strain>
    </source>
</reference>
<dbReference type="AlphaFoldDB" id="A0A6A4FYD0"/>
<keyword evidence="6" id="KW-1185">Reference proteome</keyword>
<dbReference type="OrthoDB" id="110429at2759"/>
<proteinExistence type="predicted"/>
<evidence type="ECO:0000256" key="1">
    <source>
        <dbReference type="SAM" id="MobiDB-lite"/>
    </source>
</evidence>